<keyword evidence="1" id="KW-0812">Transmembrane</keyword>
<keyword evidence="1" id="KW-1133">Transmembrane helix</keyword>
<protein>
    <recommendedName>
        <fullName evidence="4">MacB-like periplasmic core domain-containing protein</fullName>
    </recommendedName>
</protein>
<dbReference type="OrthoDB" id="1864188at2"/>
<evidence type="ECO:0000256" key="1">
    <source>
        <dbReference type="SAM" id="Phobius"/>
    </source>
</evidence>
<dbReference type="RefSeq" id="WP_055266415.1">
    <property type="nucleotide sequence ID" value="NZ_CABIXQ010000014.1"/>
</dbReference>
<evidence type="ECO:0000313" key="3">
    <source>
        <dbReference type="Proteomes" id="UP000095594"/>
    </source>
</evidence>
<evidence type="ECO:0000313" key="2">
    <source>
        <dbReference type="EMBL" id="CUO72552.1"/>
    </source>
</evidence>
<reference evidence="2 3" key="1">
    <citation type="submission" date="2015-09" db="EMBL/GenBank/DDBJ databases">
        <authorList>
            <consortium name="Pathogen Informatics"/>
        </authorList>
    </citation>
    <scope>NUCLEOTIDE SEQUENCE [LARGE SCALE GENOMIC DNA]</scope>
    <source>
        <strain evidence="2 3">2789STDY5834856</strain>
    </source>
</reference>
<proteinExistence type="predicted"/>
<keyword evidence="1" id="KW-0472">Membrane</keyword>
<name>A0A174HCC1_9CLOT</name>
<feature type="transmembrane region" description="Helical" evidence="1">
    <location>
        <begin position="306"/>
        <end position="326"/>
    </location>
</feature>
<accession>A0A174HCC1</accession>
<feature type="transmembrane region" description="Helical" evidence="1">
    <location>
        <begin position="335"/>
        <end position="355"/>
    </location>
</feature>
<feature type="transmembrane region" description="Helical" evidence="1">
    <location>
        <begin position="361"/>
        <end position="380"/>
    </location>
</feature>
<dbReference type="AlphaFoldDB" id="A0A174HCC1"/>
<sequence length="406" mass="46910">MIRQVKHIIKVILIFALVMCWGITLGYANNIERDNDTINFYFENGNINADIVKNIEESKSDISVVGWTEKSLQSATNTDLNRTASDLKVLAIRGNSSLLFDGALLFQDDKDGCLIDTETSYKLFGSTHSIGKEITYGERQLIVRGIHDSTKSNIIVQLLDDDRDVLDGLTIDGTDMTLNKIEEFKTQFGIQEMAISGGIYHNFAKVFAMVFPIIALVLILIKIITHFFKAKRKPVLKIIYISMAIISIFIFFKVTKLNISIPLDMIPNKWSDFDFWSKMWKENIEKLQYVLYMKKYGIDIYNIENLIMSVLYSILTIILFVINLNVNKIKDIKELIYIVSVSVICTFIAVLTIWSKFSFDVNIVMLWLLYPLYICGDYFMRIHEKYFIYKESKLIEDIRIKETVTN</sequence>
<evidence type="ECO:0008006" key="4">
    <source>
        <dbReference type="Google" id="ProtNLM"/>
    </source>
</evidence>
<organism evidence="2 3">
    <name type="scientific">Clostridium disporicum</name>
    <dbReference type="NCBI Taxonomy" id="84024"/>
    <lineage>
        <taxon>Bacteria</taxon>
        <taxon>Bacillati</taxon>
        <taxon>Bacillota</taxon>
        <taxon>Clostridia</taxon>
        <taxon>Eubacteriales</taxon>
        <taxon>Clostridiaceae</taxon>
        <taxon>Clostridium</taxon>
    </lineage>
</organism>
<gene>
    <name evidence="2" type="ORF">ERS852471_02134</name>
</gene>
<dbReference type="EMBL" id="CYZX01000014">
    <property type="protein sequence ID" value="CUO72552.1"/>
    <property type="molecule type" value="Genomic_DNA"/>
</dbReference>
<dbReference type="Proteomes" id="UP000095594">
    <property type="component" value="Unassembled WGS sequence"/>
</dbReference>
<feature type="transmembrane region" description="Helical" evidence="1">
    <location>
        <begin position="235"/>
        <end position="255"/>
    </location>
</feature>
<feature type="transmembrane region" description="Helical" evidence="1">
    <location>
        <begin position="7"/>
        <end position="28"/>
    </location>
</feature>
<feature type="transmembrane region" description="Helical" evidence="1">
    <location>
        <begin position="206"/>
        <end position="228"/>
    </location>
</feature>